<dbReference type="OrthoDB" id="137532at2759"/>
<dbReference type="Proteomes" id="UP000018817">
    <property type="component" value="Unassembled WGS sequence"/>
</dbReference>
<protein>
    <submittedName>
        <fullName evidence="1">Uncharacterized protein</fullName>
    </submittedName>
</protein>
<dbReference type="RefSeq" id="XP_008903471.1">
    <property type="nucleotide sequence ID" value="XM_008905223.1"/>
</dbReference>
<dbReference type="GeneID" id="20179643"/>
<organism evidence="1 2">
    <name type="scientific">Phytophthora nicotianae (strain INRA-310)</name>
    <name type="common">Phytophthora parasitica</name>
    <dbReference type="NCBI Taxonomy" id="761204"/>
    <lineage>
        <taxon>Eukaryota</taxon>
        <taxon>Sar</taxon>
        <taxon>Stramenopiles</taxon>
        <taxon>Oomycota</taxon>
        <taxon>Peronosporomycetes</taxon>
        <taxon>Peronosporales</taxon>
        <taxon>Peronosporaceae</taxon>
        <taxon>Phytophthora</taxon>
    </lineage>
</organism>
<dbReference type="AlphaFoldDB" id="W2QF93"/>
<dbReference type="OMA" id="WEDTCEP"/>
<dbReference type="VEuPathDB" id="FungiDB:PPTG_09978"/>
<evidence type="ECO:0000313" key="2">
    <source>
        <dbReference type="Proteomes" id="UP000018817"/>
    </source>
</evidence>
<gene>
    <name evidence="1" type="ORF">PPTG_09978</name>
</gene>
<sequence length="160" mass="17989">MPSKKVRSMTKKELMAISIAMISADSKLQGLWLPEFAAKVVRAHVVGSGVRNDKQLKEVLGKVLHTLRANTNREVTRKTLVATGLLVEAESVSQEPVYSVKDIVAHDYTKEGCVATVRWEDTCEPMRALPRNIVRKYFRKCIGRGSAFERKYVLAEAEEK</sequence>
<evidence type="ECO:0000313" key="1">
    <source>
        <dbReference type="EMBL" id="ETN10950.1"/>
    </source>
</evidence>
<proteinExistence type="predicted"/>
<reference evidence="1 2" key="2">
    <citation type="submission" date="2013-11" db="EMBL/GenBank/DDBJ databases">
        <title>The Genome Sequence of Phytophthora parasitica INRA-310.</title>
        <authorList>
            <consortium name="The Broad Institute Genomics Platform"/>
            <person name="Russ C."/>
            <person name="Tyler B."/>
            <person name="Panabieres F."/>
            <person name="Shan W."/>
            <person name="Tripathy S."/>
            <person name="Grunwald N."/>
            <person name="Machado M."/>
            <person name="Johnson C.S."/>
            <person name="Arredondo F."/>
            <person name="Hong C."/>
            <person name="Coffey M."/>
            <person name="Young S.K."/>
            <person name="Zeng Q."/>
            <person name="Gargeya S."/>
            <person name="Fitzgerald M."/>
            <person name="Abouelleil A."/>
            <person name="Alvarado L."/>
            <person name="Chapman S.B."/>
            <person name="Gainer-Dewar J."/>
            <person name="Goldberg J."/>
            <person name="Griggs A."/>
            <person name="Gujja S."/>
            <person name="Hansen M."/>
            <person name="Howarth C."/>
            <person name="Imamovic A."/>
            <person name="Ireland A."/>
            <person name="Larimer J."/>
            <person name="McCowan C."/>
            <person name="Murphy C."/>
            <person name="Pearson M."/>
            <person name="Poon T.W."/>
            <person name="Priest M."/>
            <person name="Roberts A."/>
            <person name="Saif S."/>
            <person name="Shea T."/>
            <person name="Sykes S."/>
            <person name="Wortman J."/>
            <person name="Nusbaum C."/>
            <person name="Birren B."/>
        </authorList>
    </citation>
    <scope>NUCLEOTIDE SEQUENCE [LARGE SCALE GENOMIC DNA]</scope>
    <source>
        <strain evidence="1 2">INRA-310</strain>
    </source>
</reference>
<accession>W2QF93</accession>
<reference evidence="2" key="1">
    <citation type="submission" date="2011-12" db="EMBL/GenBank/DDBJ databases">
        <authorList>
            <consortium name="The Broad Institute Genome Sequencing Platform"/>
            <person name="Russ C."/>
            <person name="Tyler B."/>
            <person name="Panabieres F."/>
            <person name="Shan W."/>
            <person name="Tripathy S."/>
            <person name="Grunwald N."/>
            <person name="Machado M."/>
            <person name="Young S.K."/>
            <person name="Zeng Q."/>
            <person name="Gargeya S."/>
            <person name="Fitzgerald M."/>
            <person name="Haas B."/>
            <person name="Abouelleil A."/>
            <person name="Alvarado L."/>
            <person name="Arachchi H.M."/>
            <person name="Berlin A."/>
            <person name="Chapman S.B."/>
            <person name="Gearin G."/>
            <person name="Goldberg J."/>
            <person name="Griggs A."/>
            <person name="Gujja S."/>
            <person name="Hansen M."/>
            <person name="Heiman D."/>
            <person name="Howarth C."/>
            <person name="Larimer J."/>
            <person name="Lui A."/>
            <person name="MacDonald P.J.P."/>
            <person name="McCowen C."/>
            <person name="Montmayeur A."/>
            <person name="Murphy C."/>
            <person name="Neiman D."/>
            <person name="Pearson M."/>
            <person name="Priest M."/>
            <person name="Roberts A."/>
            <person name="Saif S."/>
            <person name="Shea T."/>
            <person name="Sisk P."/>
            <person name="Stolte C."/>
            <person name="Sykes S."/>
            <person name="Wortman J."/>
            <person name="Nusbaum C."/>
            <person name="Birren B."/>
        </authorList>
    </citation>
    <scope>NUCLEOTIDE SEQUENCE [LARGE SCALE GENOMIC DNA]</scope>
    <source>
        <strain evidence="2">INRA-310</strain>
    </source>
</reference>
<dbReference type="EMBL" id="KI669580">
    <property type="protein sequence ID" value="ETN10950.1"/>
    <property type="molecule type" value="Genomic_DNA"/>
</dbReference>
<name>W2QF93_PHYN3</name>